<proteinExistence type="predicted"/>
<accession>A0A6C0JY83</accession>
<dbReference type="AlphaFoldDB" id="A0A6C0JY83"/>
<reference evidence="1" key="1">
    <citation type="journal article" date="2020" name="Nature">
        <title>Giant virus diversity and host interactions through global metagenomics.</title>
        <authorList>
            <person name="Schulz F."/>
            <person name="Roux S."/>
            <person name="Paez-Espino D."/>
            <person name="Jungbluth S."/>
            <person name="Walsh D.A."/>
            <person name="Denef V.J."/>
            <person name="McMahon K.D."/>
            <person name="Konstantinidis K.T."/>
            <person name="Eloe-Fadrosh E.A."/>
            <person name="Kyrpides N.C."/>
            <person name="Woyke T."/>
        </authorList>
    </citation>
    <scope>NUCLEOTIDE SEQUENCE</scope>
    <source>
        <strain evidence="1">GVMAG-S-1101164-164</strain>
    </source>
</reference>
<name>A0A6C0JY83_9ZZZZ</name>
<sequence length="83" mass="9628">MSTQAERFSSCVKKITKNWKASKLTKRNPAKKRYTKAEKERIAIAICTKSVLWPQGRTIRRFAMVGEKPVLITQKKKFVSKSR</sequence>
<organism evidence="1">
    <name type="scientific">viral metagenome</name>
    <dbReference type="NCBI Taxonomy" id="1070528"/>
    <lineage>
        <taxon>unclassified sequences</taxon>
        <taxon>metagenomes</taxon>
        <taxon>organismal metagenomes</taxon>
    </lineage>
</organism>
<protein>
    <submittedName>
        <fullName evidence="1">Uncharacterized protein</fullName>
    </submittedName>
</protein>
<dbReference type="EMBL" id="MN740746">
    <property type="protein sequence ID" value="QHU09891.1"/>
    <property type="molecule type" value="Genomic_DNA"/>
</dbReference>
<evidence type="ECO:0000313" key="1">
    <source>
        <dbReference type="EMBL" id="QHU09891.1"/>
    </source>
</evidence>